<dbReference type="PROSITE" id="PS00876">
    <property type="entry name" value="IDO_1"/>
    <property type="match status" value="1"/>
</dbReference>
<evidence type="ECO:0000313" key="6">
    <source>
        <dbReference type="Proteomes" id="UP001270362"/>
    </source>
</evidence>
<dbReference type="EMBL" id="JAULSO010000008">
    <property type="protein sequence ID" value="KAK3681048.1"/>
    <property type="molecule type" value="Genomic_DNA"/>
</dbReference>
<evidence type="ECO:0000256" key="2">
    <source>
        <dbReference type="ARBA" id="ARBA00022723"/>
    </source>
</evidence>
<feature type="binding site" description="proximal binding residue" evidence="4">
    <location>
        <position position="377"/>
    </location>
    <ligand>
        <name>heme b</name>
        <dbReference type="ChEBI" id="CHEBI:60344"/>
    </ligand>
    <ligandPart>
        <name>Fe</name>
        <dbReference type="ChEBI" id="CHEBI:18248"/>
    </ligandPart>
</feature>
<organism evidence="5 6">
    <name type="scientific">Podospora appendiculata</name>
    <dbReference type="NCBI Taxonomy" id="314037"/>
    <lineage>
        <taxon>Eukaryota</taxon>
        <taxon>Fungi</taxon>
        <taxon>Dikarya</taxon>
        <taxon>Ascomycota</taxon>
        <taxon>Pezizomycotina</taxon>
        <taxon>Sordariomycetes</taxon>
        <taxon>Sordariomycetidae</taxon>
        <taxon>Sordariales</taxon>
        <taxon>Podosporaceae</taxon>
        <taxon>Podospora</taxon>
    </lineage>
</organism>
<accession>A0AAE1C729</accession>
<keyword evidence="6" id="KW-1185">Reference proteome</keyword>
<dbReference type="InterPro" id="IPR000898">
    <property type="entry name" value="Indolamine_dOase"/>
</dbReference>
<dbReference type="GO" id="GO:0034354">
    <property type="term" value="P:'de novo' NAD+ biosynthetic process from L-tryptophan"/>
    <property type="evidence" value="ECO:0007669"/>
    <property type="project" value="TreeGrafter"/>
</dbReference>
<dbReference type="GO" id="GO:0046872">
    <property type="term" value="F:metal ion binding"/>
    <property type="evidence" value="ECO:0007669"/>
    <property type="project" value="UniProtKB-KW"/>
</dbReference>
<dbReference type="SUPFAM" id="SSF140959">
    <property type="entry name" value="Indolic compounds 2,3-dioxygenase-like"/>
    <property type="match status" value="1"/>
</dbReference>
<evidence type="ECO:0000256" key="4">
    <source>
        <dbReference type="PIRSR" id="PIRSR600898-1"/>
    </source>
</evidence>
<dbReference type="InterPro" id="IPR037217">
    <property type="entry name" value="Trp/Indoleamine_2_3_dOase-like"/>
</dbReference>
<evidence type="ECO:0000256" key="3">
    <source>
        <dbReference type="ARBA" id="ARBA00023004"/>
    </source>
</evidence>
<dbReference type="GO" id="GO:0033754">
    <property type="term" value="F:indoleamine 2,3-dioxygenase activity"/>
    <property type="evidence" value="ECO:0007669"/>
    <property type="project" value="TreeGrafter"/>
</dbReference>
<reference evidence="5" key="1">
    <citation type="journal article" date="2023" name="Mol. Phylogenet. Evol.">
        <title>Genome-scale phylogeny and comparative genomics of the fungal order Sordariales.</title>
        <authorList>
            <person name="Hensen N."/>
            <person name="Bonometti L."/>
            <person name="Westerberg I."/>
            <person name="Brannstrom I.O."/>
            <person name="Guillou S."/>
            <person name="Cros-Aarteil S."/>
            <person name="Calhoun S."/>
            <person name="Haridas S."/>
            <person name="Kuo A."/>
            <person name="Mondo S."/>
            <person name="Pangilinan J."/>
            <person name="Riley R."/>
            <person name="LaButti K."/>
            <person name="Andreopoulos B."/>
            <person name="Lipzen A."/>
            <person name="Chen C."/>
            <person name="Yan M."/>
            <person name="Daum C."/>
            <person name="Ng V."/>
            <person name="Clum A."/>
            <person name="Steindorff A."/>
            <person name="Ohm R.A."/>
            <person name="Martin F."/>
            <person name="Silar P."/>
            <person name="Natvig D.O."/>
            <person name="Lalanne C."/>
            <person name="Gautier V."/>
            <person name="Ament-Velasquez S.L."/>
            <person name="Kruys A."/>
            <person name="Hutchinson M.I."/>
            <person name="Powell A.J."/>
            <person name="Barry K."/>
            <person name="Miller A.N."/>
            <person name="Grigoriev I.V."/>
            <person name="Debuchy R."/>
            <person name="Gladieux P."/>
            <person name="Hiltunen Thoren M."/>
            <person name="Johannesson H."/>
        </authorList>
    </citation>
    <scope>NUCLEOTIDE SEQUENCE</scope>
    <source>
        <strain evidence="5">CBS 314.62</strain>
    </source>
</reference>
<proteinExistence type="inferred from homology"/>
<evidence type="ECO:0000256" key="1">
    <source>
        <dbReference type="ARBA" id="ARBA00007119"/>
    </source>
</evidence>
<dbReference type="PANTHER" id="PTHR28657">
    <property type="entry name" value="INDOLEAMINE 2,3-DIOXYGENASE"/>
    <property type="match status" value="1"/>
</dbReference>
<keyword evidence="2 4" id="KW-0479">Metal-binding</keyword>
<dbReference type="Gene3D" id="1.20.58.480">
    <property type="match status" value="1"/>
</dbReference>
<protein>
    <submittedName>
        <fullName evidence="5">Indoleamine 2,3-dioxygenase</fullName>
    </submittedName>
</protein>
<keyword evidence="3 4" id="KW-0408">Iron</keyword>
<keyword evidence="4" id="KW-0349">Heme</keyword>
<dbReference type="PANTHER" id="PTHR28657:SF10">
    <property type="entry name" value="INDOLEAMINE 2,3-DIOXYGENASE"/>
    <property type="match status" value="1"/>
</dbReference>
<dbReference type="GO" id="GO:0005737">
    <property type="term" value="C:cytoplasm"/>
    <property type="evidence" value="ECO:0007669"/>
    <property type="project" value="TreeGrafter"/>
</dbReference>
<dbReference type="Pfam" id="PF01231">
    <property type="entry name" value="IDO"/>
    <property type="match status" value="1"/>
</dbReference>
<name>A0AAE1C729_9PEZI</name>
<reference evidence="5" key="2">
    <citation type="submission" date="2023-06" db="EMBL/GenBank/DDBJ databases">
        <authorList>
            <consortium name="Lawrence Berkeley National Laboratory"/>
            <person name="Haridas S."/>
            <person name="Hensen N."/>
            <person name="Bonometti L."/>
            <person name="Westerberg I."/>
            <person name="Brannstrom I.O."/>
            <person name="Guillou S."/>
            <person name="Cros-Aarteil S."/>
            <person name="Calhoun S."/>
            <person name="Kuo A."/>
            <person name="Mondo S."/>
            <person name="Pangilinan J."/>
            <person name="Riley R."/>
            <person name="Labutti K."/>
            <person name="Andreopoulos B."/>
            <person name="Lipzen A."/>
            <person name="Chen C."/>
            <person name="Yanf M."/>
            <person name="Daum C."/>
            <person name="Ng V."/>
            <person name="Clum A."/>
            <person name="Steindorff A."/>
            <person name="Ohm R."/>
            <person name="Martin F."/>
            <person name="Silar P."/>
            <person name="Natvig D."/>
            <person name="Lalanne C."/>
            <person name="Gautier V."/>
            <person name="Ament-Velasquez S.L."/>
            <person name="Kruys A."/>
            <person name="Hutchinson M.I."/>
            <person name="Powell A.J."/>
            <person name="Barry K."/>
            <person name="Miller A.N."/>
            <person name="Grigoriev I.V."/>
            <person name="Debuchy R."/>
            <person name="Gladieux P."/>
            <person name="Thoren M.H."/>
            <person name="Johannesson H."/>
        </authorList>
    </citation>
    <scope>NUCLEOTIDE SEQUENCE</scope>
    <source>
        <strain evidence="5">CBS 314.62</strain>
    </source>
</reference>
<dbReference type="Proteomes" id="UP001270362">
    <property type="component" value="Unassembled WGS sequence"/>
</dbReference>
<sequence length="447" mass="49144">MSPYEPLPSRQDPRSHAALPKLSAFGITSNGFLPEEAPIDRLQSPHYEPWETLIRHLPEFLEAGTLRAKVNNLPILPASHLTADAEWRRAYVILCMLTHAYIWGGDTPYEILPPPLTLPLLRVSSHLGLPPVATYASLNLWNFRTTSPTHDFSNLDALQAQHTMTGTPDESWFYMVSVAMEAHAASLIPTMLYALHIAQHHRDNQHATITHALNQLTQCIRELGQLLDRMDENCDPDVFFHRIRPFLAGSRNMAAAGLPRGVFYDEGAGKGEWRTLRGGSNGQSSLVQFFDAVLGVEHTARGGGGGEPALSFHEEVRGYMPAPHRSFLEFVAQMGGGGGMKKAVANLMLVMSETETVELREAFRRATGALTEFRNRHLRIVTRYIVIPSRQQRDGGEVGMGTGVGAGAVNLATVTARAAELTGTGGTALLPFLKQTRDETLRAGDTW</sequence>
<gene>
    <name evidence="5" type="ORF">B0T22DRAFT_523896</name>
</gene>
<comment type="similarity">
    <text evidence="1">Belongs to the indoleamine 2,3-dioxygenase family.</text>
</comment>
<evidence type="ECO:0000313" key="5">
    <source>
        <dbReference type="EMBL" id="KAK3681048.1"/>
    </source>
</evidence>
<dbReference type="AlphaFoldDB" id="A0AAE1C729"/>
<comment type="caution">
    <text evidence="5">The sequence shown here is derived from an EMBL/GenBank/DDBJ whole genome shotgun (WGS) entry which is preliminary data.</text>
</comment>
<dbReference type="GO" id="GO:0020037">
    <property type="term" value="F:heme binding"/>
    <property type="evidence" value="ECO:0007669"/>
    <property type="project" value="InterPro"/>
</dbReference>
<dbReference type="GO" id="GO:0019441">
    <property type="term" value="P:L-tryptophan catabolic process to kynurenine"/>
    <property type="evidence" value="ECO:0007669"/>
    <property type="project" value="InterPro"/>
</dbReference>